<dbReference type="PANTHER" id="PTHR12993:SF26">
    <property type="entry name" value="1D-MYO-INOSITOL 2-ACETAMIDO-2-DEOXY-ALPHA-D-GLUCOPYRANOSIDE DEACETYLASE"/>
    <property type="match status" value="1"/>
</dbReference>
<dbReference type="EMBL" id="BAAAYR010000005">
    <property type="protein sequence ID" value="GAA3577330.1"/>
    <property type="molecule type" value="Genomic_DNA"/>
</dbReference>
<keyword evidence="1" id="KW-0479">Metal-binding</keyword>
<dbReference type="Proteomes" id="UP001500767">
    <property type="component" value="Unassembled WGS sequence"/>
</dbReference>
<sequence length="309" mass="33702">MIPAHDRRLMLVHAHPDDETIANGVTMARYVAEGSSVTLVTCTLGEEGEVLVPELVHLDAEHEDDLAPQRLSELTEAMRLLGVTDFVRLGADGRYRDSGMAYDDKGRAIARDVLRDGIFWTADLLAAANDLVALIRDRRPQVLVAYDEIGGYGHPDHVQAHRVATYGYLLAGVPSYRRDLGEPWTVDRVVWSTMSATRMREAVSQLRAAGDTETFAGFEDAGEDLPMVSSDEAIAAVVDGTAYVGQKLDAMRAHTTQIRPDGTFFAGGKMSVDSMWSHEFYRFAAGVPFPGPQGTGSTGWADDLFVGLD</sequence>
<keyword evidence="3" id="KW-0862">Zinc</keyword>
<reference evidence="6" key="1">
    <citation type="journal article" date="2019" name="Int. J. Syst. Evol. Microbiol.">
        <title>The Global Catalogue of Microorganisms (GCM) 10K type strain sequencing project: providing services to taxonomists for standard genome sequencing and annotation.</title>
        <authorList>
            <consortium name="The Broad Institute Genomics Platform"/>
            <consortium name="The Broad Institute Genome Sequencing Center for Infectious Disease"/>
            <person name="Wu L."/>
            <person name="Ma J."/>
        </authorList>
    </citation>
    <scope>NUCLEOTIDE SEQUENCE [LARGE SCALE GENOMIC DNA]</scope>
    <source>
        <strain evidence="6">JCM 16540</strain>
    </source>
</reference>
<dbReference type="PANTHER" id="PTHR12993">
    <property type="entry name" value="N-ACETYLGLUCOSAMINYL-PHOSPHATIDYLINOSITOL DE-N-ACETYLASE-RELATED"/>
    <property type="match status" value="1"/>
</dbReference>
<dbReference type="RefSeq" id="WP_344742765.1">
    <property type="nucleotide sequence ID" value="NZ_BAAAYR010000005.1"/>
</dbReference>
<evidence type="ECO:0000313" key="6">
    <source>
        <dbReference type="Proteomes" id="UP001500767"/>
    </source>
</evidence>
<dbReference type="InterPro" id="IPR024078">
    <property type="entry name" value="LmbE-like_dom_sf"/>
</dbReference>
<dbReference type="Pfam" id="PF02585">
    <property type="entry name" value="PIG-L"/>
    <property type="match status" value="1"/>
</dbReference>
<dbReference type="InterPro" id="IPR017810">
    <property type="entry name" value="Mycothiol_biosynthesis_MshB"/>
</dbReference>
<keyword evidence="2" id="KW-0378">Hydrolase</keyword>
<comment type="caution">
    <text evidence="5">The sequence shown here is derived from an EMBL/GenBank/DDBJ whole genome shotgun (WGS) entry which is preliminary data.</text>
</comment>
<evidence type="ECO:0000256" key="4">
    <source>
        <dbReference type="NCBIfam" id="TIGR03445"/>
    </source>
</evidence>
<accession>A0ABP6Y4P7</accession>
<protein>
    <recommendedName>
        <fullName evidence="4">N-acetyl-1-D-myo-inositol-2-amino-2-deoxy-alpha-D-glucopyranoside deacetylase</fullName>
        <ecNumber evidence="4">3.5.1.103</ecNumber>
    </recommendedName>
</protein>
<evidence type="ECO:0000256" key="2">
    <source>
        <dbReference type="ARBA" id="ARBA00022801"/>
    </source>
</evidence>
<dbReference type="SUPFAM" id="SSF102588">
    <property type="entry name" value="LmbE-like"/>
    <property type="match status" value="1"/>
</dbReference>
<dbReference type="InterPro" id="IPR003737">
    <property type="entry name" value="GlcNAc_PI_deacetylase-related"/>
</dbReference>
<proteinExistence type="predicted"/>
<evidence type="ECO:0000313" key="5">
    <source>
        <dbReference type="EMBL" id="GAA3577330.1"/>
    </source>
</evidence>
<gene>
    <name evidence="5" type="primary">mshB</name>
    <name evidence="5" type="ORF">GCM10022197_38240</name>
</gene>
<evidence type="ECO:0000256" key="1">
    <source>
        <dbReference type="ARBA" id="ARBA00022723"/>
    </source>
</evidence>
<keyword evidence="6" id="KW-1185">Reference proteome</keyword>
<dbReference type="Gene3D" id="3.40.50.10320">
    <property type="entry name" value="LmbE-like"/>
    <property type="match status" value="1"/>
</dbReference>
<evidence type="ECO:0000256" key="3">
    <source>
        <dbReference type="ARBA" id="ARBA00022833"/>
    </source>
</evidence>
<dbReference type="NCBIfam" id="TIGR03445">
    <property type="entry name" value="mycothiol_MshB"/>
    <property type="match status" value="1"/>
</dbReference>
<name>A0ABP6Y4P7_9ACTN</name>
<organism evidence="5 6">
    <name type="scientific">Microlunatus spumicola</name>
    <dbReference type="NCBI Taxonomy" id="81499"/>
    <lineage>
        <taxon>Bacteria</taxon>
        <taxon>Bacillati</taxon>
        <taxon>Actinomycetota</taxon>
        <taxon>Actinomycetes</taxon>
        <taxon>Propionibacteriales</taxon>
        <taxon>Propionibacteriaceae</taxon>
        <taxon>Microlunatus</taxon>
    </lineage>
</organism>
<dbReference type="EC" id="3.5.1.103" evidence="4"/>